<protein>
    <submittedName>
        <fullName evidence="2">Uncharacterized protein LOC107268894</fullName>
    </submittedName>
</protein>
<dbReference type="Proteomes" id="UP000694920">
    <property type="component" value="Unplaced"/>
</dbReference>
<organism evidence="1 2">
    <name type="scientific">Cephus cinctus</name>
    <name type="common">Wheat stem sawfly</name>
    <dbReference type="NCBI Taxonomy" id="211228"/>
    <lineage>
        <taxon>Eukaryota</taxon>
        <taxon>Metazoa</taxon>
        <taxon>Ecdysozoa</taxon>
        <taxon>Arthropoda</taxon>
        <taxon>Hexapoda</taxon>
        <taxon>Insecta</taxon>
        <taxon>Pterygota</taxon>
        <taxon>Neoptera</taxon>
        <taxon>Endopterygota</taxon>
        <taxon>Hymenoptera</taxon>
        <taxon>Cephoidea</taxon>
        <taxon>Cephidae</taxon>
        <taxon>Cephus</taxon>
    </lineage>
</organism>
<sequence length="159" mass="18089">MREKRKKKFPLTIRKCQKYIELESHNSYVSKSKRDNVRASSVLVGLRDFHHSFHGVQVKSVVVQQIDPWVPWRMAVLASEDDNDDVGNRYKSRDEGSISFHGITRKRAPKGLVGPGMGLSLVLGARRALWTVQTILEAEACNSENLTVQEEEGGEERQR</sequence>
<accession>A0AAJ7BYT0</accession>
<keyword evidence="1" id="KW-1185">Reference proteome</keyword>
<gene>
    <name evidence="2" type="primary">LOC107268894</name>
</gene>
<dbReference type="GeneID" id="107268894"/>
<name>A0AAJ7BYT0_CEPCN</name>
<evidence type="ECO:0000313" key="2">
    <source>
        <dbReference type="RefSeq" id="XP_015597608.1"/>
    </source>
</evidence>
<proteinExistence type="predicted"/>
<reference evidence="2" key="1">
    <citation type="submission" date="2025-08" db="UniProtKB">
        <authorList>
            <consortium name="RefSeq"/>
        </authorList>
    </citation>
    <scope>IDENTIFICATION</scope>
</reference>
<dbReference type="RefSeq" id="XP_015597608.1">
    <property type="nucleotide sequence ID" value="XM_015742122.2"/>
</dbReference>
<evidence type="ECO:0000313" key="1">
    <source>
        <dbReference type="Proteomes" id="UP000694920"/>
    </source>
</evidence>
<dbReference type="AlphaFoldDB" id="A0AAJ7BYT0"/>
<dbReference type="KEGG" id="ccin:107268894"/>